<dbReference type="InterPro" id="IPR011707">
    <property type="entry name" value="Cu-oxidase-like_N"/>
</dbReference>
<dbReference type="Gene3D" id="2.60.40.420">
    <property type="entry name" value="Cupredoxins - blue copper proteins"/>
    <property type="match status" value="3"/>
</dbReference>
<evidence type="ECO:0000259" key="6">
    <source>
        <dbReference type="Pfam" id="PF00394"/>
    </source>
</evidence>
<evidence type="ECO:0000256" key="1">
    <source>
        <dbReference type="ARBA" id="ARBA00010609"/>
    </source>
</evidence>
<dbReference type="InterPro" id="IPR045087">
    <property type="entry name" value="Cu-oxidase_fam"/>
</dbReference>
<feature type="chain" id="PRO_5008266248" evidence="5">
    <location>
        <begin position="21"/>
        <end position="601"/>
    </location>
</feature>
<keyword evidence="3" id="KW-0560">Oxidoreductase</keyword>
<keyword evidence="2" id="KW-0479">Metal-binding</keyword>
<feature type="signal peptide" evidence="5">
    <location>
        <begin position="1"/>
        <end position="20"/>
    </location>
</feature>
<dbReference type="AlphaFoldDB" id="A0A194V879"/>
<evidence type="ECO:0000256" key="3">
    <source>
        <dbReference type="ARBA" id="ARBA00023002"/>
    </source>
</evidence>
<keyword evidence="10" id="KW-1185">Reference proteome</keyword>
<keyword evidence="5" id="KW-0732">Signal</keyword>
<name>A0A194V879_CYTMA</name>
<dbReference type="InterPro" id="IPR008972">
    <property type="entry name" value="Cupredoxin"/>
</dbReference>
<dbReference type="STRING" id="694573.A0A194V879"/>
<evidence type="ECO:0000313" key="9">
    <source>
        <dbReference type="EMBL" id="KUI60088.1"/>
    </source>
</evidence>
<evidence type="ECO:0000259" key="8">
    <source>
        <dbReference type="Pfam" id="PF07732"/>
    </source>
</evidence>
<dbReference type="GO" id="GO:0005507">
    <property type="term" value="F:copper ion binding"/>
    <property type="evidence" value="ECO:0007669"/>
    <property type="project" value="InterPro"/>
</dbReference>
<dbReference type="PANTHER" id="PTHR11709">
    <property type="entry name" value="MULTI-COPPER OXIDASE"/>
    <property type="match status" value="1"/>
</dbReference>
<sequence length="601" mass="65993">MSVVLRYLLPLVTFILAVSAAKIPSQHCTNSPTSRSCWNNGYDINTDYYTEAPPGKLVEVSDKSDHGVTVHNNLTNHNGTAIHWHGIHLNNMNWLDGSPGVTQCPITVSVLLPWRRTARSFLTKYITARRFANLRVQDHAIWNLMVAFALEFAMSIDSEGLYGPLVIHGPSSLDWDVDLGPWLMSDWYHGPVFALDKTAQATNDVAVPDSSVLNGKGVYDCDPSTDPRCTGQGTYYEVVFEHGTKYKIGLINTGTLLTYTFYIDGHSFSVIEADFVPIEPYTTNVLNVGIGQRYEIIVEANATLTQGTNFGIHAQYCGLPSILDSRIGVVRYDANNKTEPPASTSHSDFGCDDPAPSTLVPIVQQYVGRNVNPFGTDDYMYVGQESTNTTWPGSNGSSSPWLWEMRQEPLYVNWSKPSVGRATGLTANTTMPDDAAPVYLDYAAGDWVYFVITSNFTSSPSSSSSSAAGSHLNMPASVHPMHLHGHDAVVLAQGHGEFVASEVTPQLANPARRDTIDIPIGGWVWIAFQVNNPGVWLLHCHIAWHSSDGFAIQFVEQPDRIRSLMEAARVTDGFTDRCDAWAEYYETVSVPAGSVQEDSGV</sequence>
<comment type="similarity">
    <text evidence="1">Belongs to the multicopper oxidase family.</text>
</comment>
<evidence type="ECO:0000313" key="10">
    <source>
        <dbReference type="Proteomes" id="UP000078576"/>
    </source>
</evidence>
<dbReference type="CDD" id="cd13880">
    <property type="entry name" value="CuRO_2_MaLCC_like"/>
    <property type="match status" value="1"/>
</dbReference>
<dbReference type="Pfam" id="PF07731">
    <property type="entry name" value="Cu-oxidase_2"/>
    <property type="match status" value="1"/>
</dbReference>
<dbReference type="Pfam" id="PF00394">
    <property type="entry name" value="Cu-oxidase"/>
    <property type="match status" value="1"/>
</dbReference>
<feature type="domain" description="Plastocyanin-like" evidence="6">
    <location>
        <begin position="181"/>
        <end position="314"/>
    </location>
</feature>
<feature type="domain" description="Plastocyanin-like" evidence="7">
    <location>
        <begin position="429"/>
        <end position="559"/>
    </location>
</feature>
<dbReference type="EMBL" id="KN714743">
    <property type="protein sequence ID" value="KUI60088.1"/>
    <property type="molecule type" value="Genomic_DNA"/>
</dbReference>
<dbReference type="InterPro" id="IPR001117">
    <property type="entry name" value="Cu-oxidase_2nd"/>
</dbReference>
<evidence type="ECO:0000259" key="7">
    <source>
        <dbReference type="Pfam" id="PF07731"/>
    </source>
</evidence>
<organism evidence="9 10">
    <name type="scientific">Cytospora mali</name>
    <name type="common">Apple Valsa canker fungus</name>
    <name type="synonym">Valsa mali</name>
    <dbReference type="NCBI Taxonomy" id="578113"/>
    <lineage>
        <taxon>Eukaryota</taxon>
        <taxon>Fungi</taxon>
        <taxon>Dikarya</taxon>
        <taxon>Ascomycota</taxon>
        <taxon>Pezizomycotina</taxon>
        <taxon>Sordariomycetes</taxon>
        <taxon>Sordariomycetidae</taxon>
        <taxon>Diaporthales</taxon>
        <taxon>Cytosporaceae</taxon>
        <taxon>Cytospora</taxon>
    </lineage>
</organism>
<proteinExistence type="inferred from homology"/>
<accession>A0A194V879</accession>
<evidence type="ECO:0000256" key="5">
    <source>
        <dbReference type="SAM" id="SignalP"/>
    </source>
</evidence>
<feature type="domain" description="Plastocyanin-like" evidence="8">
    <location>
        <begin position="52"/>
        <end position="107"/>
    </location>
</feature>
<dbReference type="GO" id="GO:0016491">
    <property type="term" value="F:oxidoreductase activity"/>
    <property type="evidence" value="ECO:0007669"/>
    <property type="project" value="UniProtKB-KW"/>
</dbReference>
<dbReference type="InterPro" id="IPR011706">
    <property type="entry name" value="Cu-oxidase_C"/>
</dbReference>
<evidence type="ECO:0000256" key="4">
    <source>
        <dbReference type="ARBA" id="ARBA00023008"/>
    </source>
</evidence>
<dbReference type="Proteomes" id="UP000078576">
    <property type="component" value="Unassembled WGS sequence"/>
</dbReference>
<keyword evidence="4" id="KW-0186">Copper</keyword>
<dbReference type="OrthoDB" id="2121828at2759"/>
<protein>
    <submittedName>
        <fullName evidence="9">Laccase-2</fullName>
    </submittedName>
</protein>
<evidence type="ECO:0000256" key="2">
    <source>
        <dbReference type="ARBA" id="ARBA00022723"/>
    </source>
</evidence>
<gene>
    <name evidence="9" type="ORF">VP1G_07333</name>
</gene>
<dbReference type="PANTHER" id="PTHR11709:SF71">
    <property type="entry name" value="OXIDOREDUCTASE TPCJ"/>
    <property type="match status" value="1"/>
</dbReference>
<dbReference type="SUPFAM" id="SSF49503">
    <property type="entry name" value="Cupredoxins"/>
    <property type="match status" value="3"/>
</dbReference>
<reference evidence="10" key="1">
    <citation type="submission" date="2014-12" db="EMBL/GenBank/DDBJ databases">
        <title>Genome Sequence of Valsa Canker Pathogens Uncovers a Specific Adaption of Colonization on Woody Bark.</title>
        <authorList>
            <person name="Yin Z."/>
            <person name="Liu H."/>
            <person name="Gao X."/>
            <person name="Li Z."/>
            <person name="Song N."/>
            <person name="Ke X."/>
            <person name="Dai Q."/>
            <person name="Wu Y."/>
            <person name="Sun Y."/>
            <person name="Xu J.-R."/>
            <person name="Kang Z.K."/>
            <person name="Wang L."/>
            <person name="Huang L."/>
        </authorList>
    </citation>
    <scope>NUCLEOTIDE SEQUENCE [LARGE SCALE GENOMIC DNA]</scope>
    <source>
        <strain evidence="10">SXYL134</strain>
    </source>
</reference>
<dbReference type="CDD" id="cd13901">
    <property type="entry name" value="CuRO_3_MaLCC_like"/>
    <property type="match status" value="1"/>
</dbReference>
<dbReference type="Pfam" id="PF07732">
    <property type="entry name" value="Cu-oxidase_3"/>
    <property type="match status" value="1"/>
</dbReference>